<organism evidence="2">
    <name type="scientific">Dulem virus 30</name>
    <dbReference type="NCBI Taxonomy" id="3145748"/>
    <lineage>
        <taxon>Viruses</taxon>
        <taxon>Duplodnaviria</taxon>
        <taxon>Heunggongvirae</taxon>
        <taxon>Uroviricota</taxon>
        <taxon>Caudoviricetes</taxon>
    </lineage>
</organism>
<dbReference type="Pfam" id="PF04233">
    <property type="entry name" value="Phage_Mu_F"/>
    <property type="match status" value="1"/>
</dbReference>
<proteinExistence type="predicted"/>
<name>A0AAU8B3Y9_9CAUD</name>
<dbReference type="InterPro" id="IPR006528">
    <property type="entry name" value="Phage_head_morphogenesis_dom"/>
</dbReference>
<protein>
    <submittedName>
        <fullName evidence="2">Minor capsid protein</fullName>
    </submittedName>
</protein>
<evidence type="ECO:0000259" key="1">
    <source>
        <dbReference type="Pfam" id="PF04233"/>
    </source>
</evidence>
<dbReference type="NCBIfam" id="TIGR01641">
    <property type="entry name" value="phageSPP1_gp7"/>
    <property type="match status" value="1"/>
</dbReference>
<sequence>MDYSVLIALWGLYKKADKKQLKLLIYTFLLLQVMKENKRISPQFSSYTKEEARQQQEYKAYKVEKMLKEQYSKLEEIIETSVIESYYEAYKILQKELGLEGSLDYNTVKNLVNETWVGSKNFKQRLQWNLRQIYSKYQELLKEGADMWEFKKLQENYYYRLRRLLDTETHRDINQACLKIYNQKNIEFVKWIAHDDERTCPVCLGYDQRIFPIQDAPFCPDHPFCRCLLIPSSKEEYSKWILTNMDLQKNK</sequence>
<feature type="domain" description="Phage head morphogenesis" evidence="1">
    <location>
        <begin position="153"/>
        <end position="230"/>
    </location>
</feature>
<accession>A0AAU8B3Y9</accession>
<reference evidence="2" key="1">
    <citation type="submission" date="2024-03" db="EMBL/GenBank/DDBJ databases">
        <title>Diverse circular DNA viruses in blood, oral, and fecal samples of captive lemurs.</title>
        <authorList>
            <person name="Paietta E.N."/>
            <person name="Kraberger S."/>
            <person name="Lund M.C."/>
            <person name="Custer J.M."/>
            <person name="Vargas K.M."/>
            <person name="Ehmke E.E."/>
            <person name="Yoder A.D."/>
            <person name="Varsani A."/>
        </authorList>
    </citation>
    <scope>NUCLEOTIDE SEQUENCE</scope>
    <source>
        <strain evidence="2">Duke_26_2</strain>
    </source>
</reference>
<dbReference type="EMBL" id="PP511706">
    <property type="protein sequence ID" value="XCD06750.1"/>
    <property type="molecule type" value="Genomic_DNA"/>
</dbReference>
<evidence type="ECO:0000313" key="2">
    <source>
        <dbReference type="EMBL" id="XCD06750.1"/>
    </source>
</evidence>